<sequence>MQFKSRTVAKLEDFLDSAQLSQVSDQLSLTKKVPEAVPMSQKKEFRDFEWHIDELNMLVDSDNEAVNVKEDSYLIEEFRNGGDREACTLASTFRANQNTAFQKVRISKHRTL</sequence>
<proteinExistence type="predicted"/>
<comment type="caution">
    <text evidence="1">The sequence shown here is derived from an EMBL/GenBank/DDBJ whole genome shotgun (WGS) entry which is preliminary data.</text>
</comment>
<dbReference type="Proteomes" id="UP000315295">
    <property type="component" value="Unassembled WGS sequence"/>
</dbReference>
<dbReference type="EMBL" id="VIEB01000167">
    <property type="protein sequence ID" value="TQE02833.1"/>
    <property type="molecule type" value="Genomic_DNA"/>
</dbReference>
<evidence type="ECO:0000313" key="1">
    <source>
        <dbReference type="EMBL" id="TQE02833.1"/>
    </source>
</evidence>
<keyword evidence="2" id="KW-1185">Reference proteome</keyword>
<gene>
    <name evidence="1" type="ORF">C1H46_011562</name>
</gene>
<name>A0A540MX38_MALBA</name>
<accession>A0A540MX38</accession>
<reference evidence="1 2" key="1">
    <citation type="journal article" date="2019" name="G3 (Bethesda)">
        <title>Sequencing of a Wild Apple (Malus baccata) Genome Unravels the Differences Between Cultivated and Wild Apple Species Regarding Disease Resistance and Cold Tolerance.</title>
        <authorList>
            <person name="Chen X."/>
        </authorList>
    </citation>
    <scope>NUCLEOTIDE SEQUENCE [LARGE SCALE GENOMIC DNA]</scope>
    <source>
        <strain evidence="2">cv. Shandingzi</strain>
        <tissue evidence="1">Leaves</tissue>
    </source>
</reference>
<organism evidence="1 2">
    <name type="scientific">Malus baccata</name>
    <name type="common">Siberian crab apple</name>
    <name type="synonym">Pyrus baccata</name>
    <dbReference type="NCBI Taxonomy" id="106549"/>
    <lineage>
        <taxon>Eukaryota</taxon>
        <taxon>Viridiplantae</taxon>
        <taxon>Streptophyta</taxon>
        <taxon>Embryophyta</taxon>
        <taxon>Tracheophyta</taxon>
        <taxon>Spermatophyta</taxon>
        <taxon>Magnoliopsida</taxon>
        <taxon>eudicotyledons</taxon>
        <taxon>Gunneridae</taxon>
        <taxon>Pentapetalae</taxon>
        <taxon>rosids</taxon>
        <taxon>fabids</taxon>
        <taxon>Rosales</taxon>
        <taxon>Rosaceae</taxon>
        <taxon>Amygdaloideae</taxon>
        <taxon>Maleae</taxon>
        <taxon>Malus</taxon>
    </lineage>
</organism>
<dbReference type="AlphaFoldDB" id="A0A540MX38"/>
<evidence type="ECO:0000313" key="2">
    <source>
        <dbReference type="Proteomes" id="UP000315295"/>
    </source>
</evidence>
<protein>
    <submittedName>
        <fullName evidence="1">Uncharacterized protein</fullName>
    </submittedName>
</protein>